<dbReference type="RefSeq" id="WP_157023419.1">
    <property type="nucleotide sequence ID" value="NZ_WQLV01000009.1"/>
</dbReference>
<dbReference type="SUPFAM" id="SSF55729">
    <property type="entry name" value="Acyl-CoA N-acyltransferases (Nat)"/>
    <property type="match status" value="1"/>
</dbReference>
<dbReference type="InterPro" id="IPR016181">
    <property type="entry name" value="Acyl_CoA_acyltransferase"/>
</dbReference>
<reference evidence="2 3" key="1">
    <citation type="submission" date="2019-12" db="EMBL/GenBank/DDBJ databases">
        <authorList>
            <person name="Zhang Y.-J."/>
        </authorList>
    </citation>
    <scope>NUCLEOTIDE SEQUENCE [LARGE SCALE GENOMIC DNA]</scope>
    <source>
        <strain evidence="2 3">CY05</strain>
    </source>
</reference>
<gene>
    <name evidence="2" type="ORF">GO984_14895</name>
</gene>
<keyword evidence="2" id="KW-0808">Transferase</keyword>
<protein>
    <submittedName>
        <fullName evidence="2">GNAT family N-acetyltransferase</fullName>
    </submittedName>
</protein>
<dbReference type="AlphaFoldDB" id="A0A6L6WIE8"/>
<evidence type="ECO:0000313" key="3">
    <source>
        <dbReference type="Proteomes" id="UP000478892"/>
    </source>
</evidence>
<dbReference type="PROSITE" id="PS51186">
    <property type="entry name" value="GNAT"/>
    <property type="match status" value="1"/>
</dbReference>
<dbReference type="Pfam" id="PF00583">
    <property type="entry name" value="Acetyltransf_1"/>
    <property type="match status" value="1"/>
</dbReference>
<dbReference type="EMBL" id="WQLV01000009">
    <property type="protein sequence ID" value="MVO17101.1"/>
    <property type="molecule type" value="Genomic_DNA"/>
</dbReference>
<accession>A0A6L6WIE8</accession>
<comment type="caution">
    <text evidence="2">The sequence shown here is derived from an EMBL/GenBank/DDBJ whole genome shotgun (WGS) entry which is preliminary data.</text>
</comment>
<dbReference type="GO" id="GO:0016747">
    <property type="term" value="F:acyltransferase activity, transferring groups other than amino-acyl groups"/>
    <property type="evidence" value="ECO:0007669"/>
    <property type="project" value="InterPro"/>
</dbReference>
<organism evidence="2 3">
    <name type="scientific">Parasedimentitalea huanghaiensis</name>
    <dbReference type="NCBI Taxonomy" id="2682100"/>
    <lineage>
        <taxon>Bacteria</taxon>
        <taxon>Pseudomonadati</taxon>
        <taxon>Pseudomonadota</taxon>
        <taxon>Alphaproteobacteria</taxon>
        <taxon>Rhodobacterales</taxon>
        <taxon>Paracoccaceae</taxon>
        <taxon>Parasedimentitalea</taxon>
    </lineage>
</organism>
<dbReference type="InterPro" id="IPR000182">
    <property type="entry name" value="GNAT_dom"/>
</dbReference>
<feature type="domain" description="N-acetyltransferase" evidence="1">
    <location>
        <begin position="21"/>
        <end position="178"/>
    </location>
</feature>
<name>A0A6L6WIE8_9RHOB</name>
<keyword evidence="3" id="KW-1185">Reference proteome</keyword>
<evidence type="ECO:0000259" key="1">
    <source>
        <dbReference type="PROSITE" id="PS51186"/>
    </source>
</evidence>
<dbReference type="Proteomes" id="UP000478892">
    <property type="component" value="Unassembled WGS sequence"/>
</dbReference>
<sequence>MISGRTKTIQALGLGTGGAWVEVVSTDARVAYNLGSGLEISRDPDVIRKEAAELSSAWAGASDFAQTTLLVIRCLPDGLADGCAYLQFHNEGSWRVINVDHLAIRPEKRRLGYASALLKLVSDIAAALSYDAVTLLCATDNVAGFQLYTKKHGYHIMSELPASSPSATTDQILIKYIA</sequence>
<proteinExistence type="predicted"/>
<dbReference type="CDD" id="cd04301">
    <property type="entry name" value="NAT_SF"/>
    <property type="match status" value="1"/>
</dbReference>
<dbReference type="Gene3D" id="3.40.630.30">
    <property type="match status" value="1"/>
</dbReference>
<evidence type="ECO:0000313" key="2">
    <source>
        <dbReference type="EMBL" id="MVO17101.1"/>
    </source>
</evidence>